<dbReference type="AlphaFoldDB" id="X1AIA1"/>
<proteinExistence type="predicted"/>
<protein>
    <submittedName>
        <fullName evidence="1">Uncharacterized protein</fullName>
    </submittedName>
</protein>
<accession>X1AIA1</accession>
<organism evidence="1">
    <name type="scientific">marine sediment metagenome</name>
    <dbReference type="NCBI Taxonomy" id="412755"/>
    <lineage>
        <taxon>unclassified sequences</taxon>
        <taxon>metagenomes</taxon>
        <taxon>ecological metagenomes</taxon>
    </lineage>
</organism>
<sequence length="30" mass="3499">MARKKEALLRKFALDTFASFPEQVEEAENE</sequence>
<name>X1AIA1_9ZZZZ</name>
<reference evidence="1" key="1">
    <citation type="journal article" date="2014" name="Front. Microbiol.">
        <title>High frequency of phylogenetically diverse reductive dehalogenase-homologous genes in deep subseafloor sedimentary metagenomes.</title>
        <authorList>
            <person name="Kawai M."/>
            <person name="Futagami T."/>
            <person name="Toyoda A."/>
            <person name="Takaki Y."/>
            <person name="Nishi S."/>
            <person name="Hori S."/>
            <person name="Arai W."/>
            <person name="Tsubouchi T."/>
            <person name="Morono Y."/>
            <person name="Uchiyama I."/>
            <person name="Ito T."/>
            <person name="Fujiyama A."/>
            <person name="Inagaki F."/>
            <person name="Takami H."/>
        </authorList>
    </citation>
    <scope>NUCLEOTIDE SEQUENCE</scope>
    <source>
        <strain evidence="1">Expedition CK06-06</strain>
    </source>
</reference>
<feature type="non-terminal residue" evidence="1">
    <location>
        <position position="30"/>
    </location>
</feature>
<dbReference type="EMBL" id="BART01006223">
    <property type="protein sequence ID" value="GAG59731.1"/>
    <property type="molecule type" value="Genomic_DNA"/>
</dbReference>
<evidence type="ECO:0000313" key="1">
    <source>
        <dbReference type="EMBL" id="GAG59731.1"/>
    </source>
</evidence>
<comment type="caution">
    <text evidence="1">The sequence shown here is derived from an EMBL/GenBank/DDBJ whole genome shotgun (WGS) entry which is preliminary data.</text>
</comment>
<gene>
    <name evidence="1" type="ORF">S01H4_14183</name>
</gene>